<evidence type="ECO:0000256" key="1">
    <source>
        <dbReference type="SAM" id="MobiDB-lite"/>
    </source>
</evidence>
<feature type="region of interest" description="Disordered" evidence="1">
    <location>
        <begin position="138"/>
        <end position="184"/>
    </location>
</feature>
<evidence type="ECO:0000313" key="2">
    <source>
        <dbReference type="EnsemblMetazoa" id="GPPI038275-PA"/>
    </source>
</evidence>
<dbReference type="Proteomes" id="UP000092460">
    <property type="component" value="Unassembled WGS sequence"/>
</dbReference>
<feature type="compositionally biased region" description="Polar residues" evidence="1">
    <location>
        <begin position="21"/>
        <end position="32"/>
    </location>
</feature>
<dbReference type="EMBL" id="JXJN01019102">
    <property type="status" value="NOT_ANNOTATED_CDS"/>
    <property type="molecule type" value="Genomic_DNA"/>
</dbReference>
<dbReference type="VEuPathDB" id="VectorBase:GPPI038275"/>
<organism evidence="2 3">
    <name type="scientific">Glossina palpalis gambiensis</name>
    <dbReference type="NCBI Taxonomy" id="67801"/>
    <lineage>
        <taxon>Eukaryota</taxon>
        <taxon>Metazoa</taxon>
        <taxon>Ecdysozoa</taxon>
        <taxon>Arthropoda</taxon>
        <taxon>Hexapoda</taxon>
        <taxon>Insecta</taxon>
        <taxon>Pterygota</taxon>
        <taxon>Neoptera</taxon>
        <taxon>Endopterygota</taxon>
        <taxon>Diptera</taxon>
        <taxon>Brachycera</taxon>
        <taxon>Muscomorpha</taxon>
        <taxon>Hippoboscoidea</taxon>
        <taxon>Glossinidae</taxon>
        <taxon>Glossina</taxon>
    </lineage>
</organism>
<feature type="region of interest" description="Disordered" evidence="1">
    <location>
        <begin position="419"/>
        <end position="462"/>
    </location>
</feature>
<protein>
    <submittedName>
        <fullName evidence="2">Uncharacterized protein</fullName>
    </submittedName>
</protein>
<proteinExistence type="predicted"/>
<name>A0A1B0BRH3_9MUSC</name>
<sequence>MVRQRQRKSIEELYGGKYDASKSQVTNNASKNPRTDRDYGYIITSSTPYNTGGSIPAANTNSNGGNGAASTARRKSARTAAVKGAEKYYSKDEKIPNLDDLKKDHNIIKSKTSRVEKCPYTTSTNMYDNKTCGSAYTERHKESGGEAVGTHQHSHQQHSHPHQHQHHHHNHNHRTASHDDDKDDDTEEFFELIRQTVESAIGRNALGHFQKSISDLLNRNFRELATKVERFSSELKNTNTLLNKLQTDLNNKVVHYGEENSRHFRYLCMKSEYDKMFYQHQSMMAAVTPSATSQQVDKRSSGGKGNTSNNILVSTVTDNDKTNASAPIPCTCRSNKSNNANEYKELTHKQSSEDHSLSQKSSEVGMREVLEHIQRFCTQMQLNDLKCDHLPPNVQSSMKRGGYRREDALKINEEIFQDDDDDLEISSDGMTPRSDDNNSHKYGANTMRGCNTTRGGTGGGDA</sequence>
<evidence type="ECO:0000313" key="3">
    <source>
        <dbReference type="Proteomes" id="UP000092460"/>
    </source>
</evidence>
<dbReference type="STRING" id="67801.A0A1B0BRH3"/>
<feature type="region of interest" description="Disordered" evidence="1">
    <location>
        <begin position="289"/>
        <end position="310"/>
    </location>
</feature>
<accession>A0A1B0BRH3</accession>
<feature type="region of interest" description="Disordered" evidence="1">
    <location>
        <begin position="1"/>
        <end position="75"/>
    </location>
</feature>
<reference evidence="3" key="1">
    <citation type="submission" date="2015-01" db="EMBL/GenBank/DDBJ databases">
        <authorList>
            <person name="Aksoy S."/>
            <person name="Warren W."/>
            <person name="Wilson R.K."/>
        </authorList>
    </citation>
    <scope>NUCLEOTIDE SEQUENCE [LARGE SCALE GENOMIC DNA]</scope>
    <source>
        <strain evidence="3">IAEA</strain>
    </source>
</reference>
<feature type="compositionally biased region" description="Low complexity" evidence="1">
    <location>
        <begin position="445"/>
        <end position="454"/>
    </location>
</feature>
<reference evidence="2" key="2">
    <citation type="submission" date="2020-05" db="UniProtKB">
        <authorList>
            <consortium name="EnsemblMetazoa"/>
        </authorList>
    </citation>
    <scope>IDENTIFICATION</scope>
    <source>
        <strain evidence="2">IAEA</strain>
    </source>
</reference>
<feature type="compositionally biased region" description="Polar residues" evidence="1">
    <location>
        <begin position="43"/>
        <end position="53"/>
    </location>
</feature>
<dbReference type="AlphaFoldDB" id="A0A1B0BRH3"/>
<feature type="compositionally biased region" description="Basic residues" evidence="1">
    <location>
        <begin position="152"/>
        <end position="175"/>
    </location>
</feature>
<dbReference type="EnsemblMetazoa" id="GPPI038275-RA">
    <property type="protein sequence ID" value="GPPI038275-PA"/>
    <property type="gene ID" value="GPPI038275"/>
</dbReference>
<feature type="compositionally biased region" description="Low complexity" evidence="1">
    <location>
        <begin position="57"/>
        <end position="71"/>
    </location>
</feature>
<keyword evidence="3" id="KW-1185">Reference proteome</keyword>